<gene>
    <name evidence="4" type="ORF">OEZ71_17655</name>
</gene>
<dbReference type="Pfam" id="PF01263">
    <property type="entry name" value="Aldose_epim"/>
    <property type="match status" value="1"/>
</dbReference>
<dbReference type="SUPFAM" id="SSF74650">
    <property type="entry name" value="Galactose mutarotase-like"/>
    <property type="match status" value="1"/>
</dbReference>
<dbReference type="Proteomes" id="UP001652564">
    <property type="component" value="Unassembled WGS sequence"/>
</dbReference>
<dbReference type="InterPro" id="IPR011013">
    <property type="entry name" value="Gal_mutarotase_sf_dom"/>
</dbReference>
<reference evidence="4 5" key="1">
    <citation type="submission" date="2022-10" db="EMBL/GenBank/DDBJ databases">
        <title>Defluviimonas sp. nov., isolated from ocean surface sediments.</title>
        <authorList>
            <person name="He W."/>
            <person name="Wang L."/>
            <person name="Zhang D.-F."/>
        </authorList>
    </citation>
    <scope>NUCLEOTIDE SEQUENCE [LARGE SCALE GENOMIC DNA]</scope>
    <source>
        <strain evidence="4 5">WL0050</strain>
    </source>
</reference>
<comment type="similarity">
    <text evidence="1">Belongs to the aldose epimerase family.</text>
</comment>
<evidence type="ECO:0000256" key="2">
    <source>
        <dbReference type="ARBA" id="ARBA00023235"/>
    </source>
</evidence>
<keyword evidence="3" id="KW-0119">Carbohydrate metabolism</keyword>
<dbReference type="InterPro" id="IPR047215">
    <property type="entry name" value="Galactose_mutarotase-like"/>
</dbReference>
<organism evidence="4 5">
    <name type="scientific">Albidovulum litorale</name>
    <dbReference type="NCBI Taxonomy" id="2984134"/>
    <lineage>
        <taxon>Bacteria</taxon>
        <taxon>Pseudomonadati</taxon>
        <taxon>Pseudomonadota</taxon>
        <taxon>Alphaproteobacteria</taxon>
        <taxon>Rhodobacterales</taxon>
        <taxon>Paracoccaceae</taxon>
        <taxon>Albidovulum</taxon>
    </lineage>
</organism>
<keyword evidence="2" id="KW-0413">Isomerase</keyword>
<dbReference type="InterPro" id="IPR008183">
    <property type="entry name" value="Aldose_1/G6P_1-epimerase"/>
</dbReference>
<protein>
    <submittedName>
        <fullName evidence="4">Galactose mutarotase</fullName>
    </submittedName>
</protein>
<dbReference type="RefSeq" id="WP_263741376.1">
    <property type="nucleotide sequence ID" value="NZ_JAOWKZ010000004.1"/>
</dbReference>
<evidence type="ECO:0000313" key="4">
    <source>
        <dbReference type="EMBL" id="MCV2874127.1"/>
    </source>
</evidence>
<evidence type="ECO:0000313" key="5">
    <source>
        <dbReference type="Proteomes" id="UP001652564"/>
    </source>
</evidence>
<dbReference type="EMBL" id="JAOWKZ010000004">
    <property type="protein sequence ID" value="MCV2874127.1"/>
    <property type="molecule type" value="Genomic_DNA"/>
</dbReference>
<keyword evidence="5" id="KW-1185">Reference proteome</keyword>
<sequence>MSGARTPFGTTRSGEAVERVELSVGALQVAVLTYGAILQDLRFGGLPYSLTLGSDRLADYEGAMRWHGALIAPVANRLGAGRAWLRGNEIVLERAPGERHLLHSGAAGTHAKLWRVEGLSSDHVTLAVDLAHGEGGFPGNRQVRAEYSMTPSSLRLRVTARTDRPTLFNAANHSYWNLDGSESWAGHRLQVAADRVLAVTDEVVPTGEIPAVAGTALDFRAARDIAPGDPALDTCFCLSDDRQTLRPVLWLRGQSGVTMQFATTEPGVQVYDGRDAVRPGRAAYEGLAIEAQGWPDAPNHPGFPSIELMPGEPREQITEWRFAGG</sequence>
<dbReference type="Gene3D" id="2.70.98.10">
    <property type="match status" value="1"/>
</dbReference>
<name>A0ABT2ZSJ4_9RHOB</name>
<evidence type="ECO:0000256" key="3">
    <source>
        <dbReference type="ARBA" id="ARBA00023277"/>
    </source>
</evidence>
<dbReference type="PANTHER" id="PTHR10091:SF49">
    <property type="entry name" value="ALDOSE 1-EPIMERASE"/>
    <property type="match status" value="1"/>
</dbReference>
<comment type="caution">
    <text evidence="4">The sequence shown here is derived from an EMBL/GenBank/DDBJ whole genome shotgun (WGS) entry which is preliminary data.</text>
</comment>
<dbReference type="PANTHER" id="PTHR10091">
    <property type="entry name" value="ALDOSE-1-EPIMERASE"/>
    <property type="match status" value="1"/>
</dbReference>
<dbReference type="CDD" id="cd09019">
    <property type="entry name" value="galactose_mutarotase_like"/>
    <property type="match status" value="1"/>
</dbReference>
<proteinExistence type="inferred from homology"/>
<accession>A0ABT2ZSJ4</accession>
<dbReference type="InterPro" id="IPR014718">
    <property type="entry name" value="GH-type_carb-bd"/>
</dbReference>
<evidence type="ECO:0000256" key="1">
    <source>
        <dbReference type="ARBA" id="ARBA00006206"/>
    </source>
</evidence>